<keyword evidence="2" id="KW-0472">Membrane</keyword>
<accession>A0ABN5Z0R0</accession>
<dbReference type="Gene3D" id="3.10.560.10">
    <property type="entry name" value="Outer membrane lipoprotein wza domain like"/>
    <property type="match status" value="1"/>
</dbReference>
<keyword evidence="5" id="KW-1185">Reference proteome</keyword>
<dbReference type="Gene3D" id="1.10.150.320">
    <property type="entry name" value="Photosystem II 12 kDa extrinsic protein"/>
    <property type="match status" value="1"/>
</dbReference>
<evidence type="ECO:0000259" key="3">
    <source>
        <dbReference type="SMART" id="SM00278"/>
    </source>
</evidence>
<feature type="compositionally biased region" description="Acidic residues" evidence="1">
    <location>
        <begin position="28"/>
        <end position="38"/>
    </location>
</feature>
<dbReference type="SUPFAM" id="SSF47781">
    <property type="entry name" value="RuvA domain 2-like"/>
    <property type="match status" value="1"/>
</dbReference>
<dbReference type="PANTHER" id="PTHR21180:SF32">
    <property type="entry name" value="ENDONUCLEASE_EXONUCLEASE_PHOSPHATASE FAMILY DOMAIN-CONTAINING PROTEIN 1"/>
    <property type="match status" value="1"/>
</dbReference>
<evidence type="ECO:0000313" key="5">
    <source>
        <dbReference type="Proteomes" id="UP000465609"/>
    </source>
</evidence>
<dbReference type="NCBIfam" id="TIGR00426">
    <property type="entry name" value="competence protein ComEA helix-hairpin-helix repeat region"/>
    <property type="match status" value="1"/>
</dbReference>
<sequence>MPNVADMVTQTPADRAQRRLTAQPGDATDPDDEPDPNDDTSLSRWLPDAVSGSPGWLASVRADPGRAGVIALAVVGVVAVLVTVIAVLGDDKPPVTAAKLPPVQMVSSSAPGAPAPPAKAEDVVVSVAGLVHKPGLVTLPAGARIADAVTAAGGALAGADLVGLNMARKVADGEQILVGITAPVGAPAVMRSSAGATSAPPEKGPSGDGTGAGSQGPVDLNTATEDQLDALPGIGPVMAKAIVAWRAANGRFTSVDQLGEVDGIGPSRLEKLRDLVKV</sequence>
<reference evidence="4 5" key="1">
    <citation type="journal article" date="2019" name="Emerg. Microbes Infect.">
        <title>Comprehensive subspecies identification of 175 nontuberculous mycobacteria species based on 7547 genomic profiles.</title>
        <authorList>
            <person name="Matsumoto Y."/>
            <person name="Kinjo T."/>
            <person name="Motooka D."/>
            <person name="Nabeya D."/>
            <person name="Jung N."/>
            <person name="Uechi K."/>
            <person name="Horii T."/>
            <person name="Iida T."/>
            <person name="Fujita J."/>
            <person name="Nakamura S."/>
        </authorList>
    </citation>
    <scope>NUCLEOTIDE SEQUENCE [LARGE SCALE GENOMIC DNA]</scope>
    <source>
        <strain evidence="4 5">JCM 15296</strain>
    </source>
</reference>
<organism evidence="4 5">
    <name type="scientific">Mycolicibacterium aubagnense</name>
    <dbReference type="NCBI Taxonomy" id="319707"/>
    <lineage>
        <taxon>Bacteria</taxon>
        <taxon>Bacillati</taxon>
        <taxon>Actinomycetota</taxon>
        <taxon>Actinomycetes</taxon>
        <taxon>Mycobacteriales</taxon>
        <taxon>Mycobacteriaceae</taxon>
        <taxon>Mycolicibacterium</taxon>
    </lineage>
</organism>
<dbReference type="GO" id="GO:0003677">
    <property type="term" value="F:DNA binding"/>
    <property type="evidence" value="ECO:0007669"/>
    <property type="project" value="UniProtKB-KW"/>
</dbReference>
<keyword evidence="2" id="KW-1133">Transmembrane helix</keyword>
<feature type="region of interest" description="Disordered" evidence="1">
    <location>
        <begin position="1"/>
        <end position="48"/>
    </location>
</feature>
<dbReference type="InterPro" id="IPR019554">
    <property type="entry name" value="Soluble_ligand-bd"/>
</dbReference>
<name>A0ABN5Z0R0_9MYCO</name>
<feature type="region of interest" description="Disordered" evidence="1">
    <location>
        <begin position="191"/>
        <end position="220"/>
    </location>
</feature>
<keyword evidence="4" id="KW-0238">DNA-binding</keyword>
<dbReference type="InterPro" id="IPR003583">
    <property type="entry name" value="Hlx-hairpin-Hlx_DNA-bd_motif"/>
</dbReference>
<evidence type="ECO:0000256" key="2">
    <source>
        <dbReference type="SAM" id="Phobius"/>
    </source>
</evidence>
<keyword evidence="2" id="KW-0812">Transmembrane</keyword>
<feature type="transmembrane region" description="Helical" evidence="2">
    <location>
        <begin position="67"/>
        <end position="89"/>
    </location>
</feature>
<dbReference type="EMBL" id="AP022577">
    <property type="protein sequence ID" value="BBX87060.1"/>
    <property type="molecule type" value="Genomic_DNA"/>
</dbReference>
<dbReference type="InterPro" id="IPR004509">
    <property type="entry name" value="Competence_ComEA_HhH"/>
</dbReference>
<dbReference type="Pfam" id="PF12836">
    <property type="entry name" value="HHH_3"/>
    <property type="match status" value="1"/>
</dbReference>
<evidence type="ECO:0000313" key="4">
    <source>
        <dbReference type="EMBL" id="BBX87060.1"/>
    </source>
</evidence>
<evidence type="ECO:0000256" key="1">
    <source>
        <dbReference type="SAM" id="MobiDB-lite"/>
    </source>
</evidence>
<protein>
    <submittedName>
        <fullName evidence="4">DNA-binding protein</fullName>
    </submittedName>
</protein>
<dbReference type="SMART" id="SM00278">
    <property type="entry name" value="HhH1"/>
    <property type="match status" value="2"/>
</dbReference>
<dbReference type="Proteomes" id="UP000465609">
    <property type="component" value="Chromosome"/>
</dbReference>
<feature type="domain" description="Helix-hairpin-helix DNA-binding motif class 1" evidence="3">
    <location>
        <begin position="256"/>
        <end position="275"/>
    </location>
</feature>
<dbReference type="Pfam" id="PF10531">
    <property type="entry name" value="SLBB"/>
    <property type="match status" value="1"/>
</dbReference>
<feature type="domain" description="Helix-hairpin-helix DNA-binding motif class 1" evidence="3">
    <location>
        <begin position="226"/>
        <end position="245"/>
    </location>
</feature>
<dbReference type="InterPro" id="IPR010994">
    <property type="entry name" value="RuvA_2-like"/>
</dbReference>
<gene>
    <name evidence="4" type="ORF">MAUB_49330</name>
</gene>
<dbReference type="PANTHER" id="PTHR21180">
    <property type="entry name" value="ENDONUCLEASE/EXONUCLEASE/PHOSPHATASE FAMILY DOMAIN-CONTAINING PROTEIN 1"/>
    <property type="match status" value="1"/>
</dbReference>
<proteinExistence type="predicted"/>
<dbReference type="InterPro" id="IPR051675">
    <property type="entry name" value="Endo/Exo/Phosphatase_dom_1"/>
</dbReference>